<organism evidence="2 3">
    <name type="scientific">Anaerobranca californiensis DSM 14826</name>
    <dbReference type="NCBI Taxonomy" id="1120989"/>
    <lineage>
        <taxon>Bacteria</taxon>
        <taxon>Bacillati</taxon>
        <taxon>Bacillota</taxon>
        <taxon>Clostridia</taxon>
        <taxon>Eubacteriales</taxon>
        <taxon>Proteinivoracaceae</taxon>
        <taxon>Anaerobranca</taxon>
    </lineage>
</organism>
<sequence length="192" mass="21355">MKGLIKAQKSNGGKIPVPQRCSGKLHIISKGESLFIIAKKYKVPLNKLIKVNSQIEDPDIIYEGQIICVPTREYKNKYGQEYTEVILNSTGKVANASGVAFIRKVTNDLVVFTTNLPHPKELFPNGESYTAYLLDSATGNYDKFNLKKVEQFWVGQVKNKPLRKYDGIIIAPNTVSGNLLPGEPVVLEGIIY</sequence>
<reference evidence="3" key="1">
    <citation type="submission" date="2016-11" db="EMBL/GenBank/DDBJ databases">
        <authorList>
            <person name="Varghese N."/>
            <person name="Submissions S."/>
        </authorList>
    </citation>
    <scope>NUCLEOTIDE SEQUENCE [LARGE SCALE GENOMIC DNA]</scope>
    <source>
        <strain evidence="3">DSM 14826</strain>
    </source>
</reference>
<accession>A0A1M6MNZ2</accession>
<protein>
    <submittedName>
        <fullName evidence="2">LysM domain-containing protein</fullName>
    </submittedName>
</protein>
<dbReference type="RefSeq" id="WP_072906578.1">
    <property type="nucleotide sequence ID" value="NZ_FRAI01000007.1"/>
</dbReference>
<gene>
    <name evidence="2" type="ORF">SAMN02745227_00859</name>
</gene>
<evidence type="ECO:0000313" key="3">
    <source>
        <dbReference type="Proteomes" id="UP000243547"/>
    </source>
</evidence>
<evidence type="ECO:0000313" key="2">
    <source>
        <dbReference type="EMBL" id="SHJ85003.1"/>
    </source>
</evidence>
<dbReference type="AlphaFoldDB" id="A0A1M6MNZ2"/>
<dbReference type="OrthoDB" id="9811296at2"/>
<dbReference type="PROSITE" id="PS51782">
    <property type="entry name" value="LYSM"/>
    <property type="match status" value="1"/>
</dbReference>
<feature type="domain" description="LysM" evidence="1">
    <location>
        <begin position="24"/>
        <end position="69"/>
    </location>
</feature>
<evidence type="ECO:0000259" key="1">
    <source>
        <dbReference type="PROSITE" id="PS51782"/>
    </source>
</evidence>
<dbReference type="Proteomes" id="UP000243547">
    <property type="component" value="Unassembled WGS sequence"/>
</dbReference>
<dbReference type="Pfam" id="PF01476">
    <property type="entry name" value="LysM"/>
    <property type="match status" value="1"/>
</dbReference>
<dbReference type="STRING" id="1120989.SAMN02745227_00859"/>
<dbReference type="InterPro" id="IPR036779">
    <property type="entry name" value="LysM_dom_sf"/>
</dbReference>
<dbReference type="EMBL" id="FRAI01000007">
    <property type="protein sequence ID" value="SHJ85003.1"/>
    <property type="molecule type" value="Genomic_DNA"/>
</dbReference>
<name>A0A1M6MNZ2_9FIRM</name>
<dbReference type="SMART" id="SM00257">
    <property type="entry name" value="LysM"/>
    <property type="match status" value="1"/>
</dbReference>
<dbReference type="InterPro" id="IPR018392">
    <property type="entry name" value="LysM"/>
</dbReference>
<dbReference type="SUPFAM" id="SSF54106">
    <property type="entry name" value="LysM domain"/>
    <property type="match status" value="1"/>
</dbReference>
<dbReference type="Gene3D" id="3.10.350.10">
    <property type="entry name" value="LysM domain"/>
    <property type="match status" value="1"/>
</dbReference>
<proteinExistence type="predicted"/>
<keyword evidence="3" id="KW-1185">Reference proteome</keyword>